<evidence type="ECO:0000313" key="1">
    <source>
        <dbReference type="EMBL" id="MPC29697.1"/>
    </source>
</evidence>
<reference evidence="1 2" key="1">
    <citation type="submission" date="2019-05" db="EMBL/GenBank/DDBJ databases">
        <title>Another draft genome of Portunus trituberculatus and its Hox gene families provides insights of decapod evolution.</title>
        <authorList>
            <person name="Jeong J.-H."/>
            <person name="Song I."/>
            <person name="Kim S."/>
            <person name="Choi T."/>
            <person name="Kim D."/>
            <person name="Ryu S."/>
            <person name="Kim W."/>
        </authorList>
    </citation>
    <scope>NUCLEOTIDE SEQUENCE [LARGE SCALE GENOMIC DNA]</scope>
    <source>
        <tissue evidence="1">Muscle</tissue>
    </source>
</reference>
<protein>
    <submittedName>
        <fullName evidence="1">Uncharacterized protein</fullName>
    </submittedName>
</protein>
<gene>
    <name evidence="1" type="ORF">E2C01_022943</name>
</gene>
<comment type="caution">
    <text evidence="1">The sequence shown here is derived from an EMBL/GenBank/DDBJ whole genome shotgun (WGS) entry which is preliminary data.</text>
</comment>
<dbReference type="CDD" id="cd09275">
    <property type="entry name" value="RNase_HI_RT_DIRS1"/>
    <property type="match status" value="1"/>
</dbReference>
<proteinExistence type="predicted"/>
<sequence length="76" mass="8456">MDPGHLIKVMAPPEQSLLGAQLGDSLVLGVWSPQEQRFHINHLKMMTVFWALRSFQQEVSGTVVSLMSDNSTVVAY</sequence>
<dbReference type="Proteomes" id="UP000324222">
    <property type="component" value="Unassembled WGS sequence"/>
</dbReference>
<accession>A0A5B7E8M0</accession>
<dbReference type="AlphaFoldDB" id="A0A5B7E8M0"/>
<name>A0A5B7E8M0_PORTR</name>
<keyword evidence="2" id="KW-1185">Reference proteome</keyword>
<evidence type="ECO:0000313" key="2">
    <source>
        <dbReference type="Proteomes" id="UP000324222"/>
    </source>
</evidence>
<organism evidence="1 2">
    <name type="scientific">Portunus trituberculatus</name>
    <name type="common">Swimming crab</name>
    <name type="synonym">Neptunus trituberculatus</name>
    <dbReference type="NCBI Taxonomy" id="210409"/>
    <lineage>
        <taxon>Eukaryota</taxon>
        <taxon>Metazoa</taxon>
        <taxon>Ecdysozoa</taxon>
        <taxon>Arthropoda</taxon>
        <taxon>Crustacea</taxon>
        <taxon>Multicrustacea</taxon>
        <taxon>Malacostraca</taxon>
        <taxon>Eumalacostraca</taxon>
        <taxon>Eucarida</taxon>
        <taxon>Decapoda</taxon>
        <taxon>Pleocyemata</taxon>
        <taxon>Brachyura</taxon>
        <taxon>Eubrachyura</taxon>
        <taxon>Portunoidea</taxon>
        <taxon>Portunidae</taxon>
        <taxon>Portuninae</taxon>
        <taxon>Portunus</taxon>
    </lineage>
</organism>
<dbReference type="EMBL" id="VSRR010002120">
    <property type="protein sequence ID" value="MPC29697.1"/>
    <property type="molecule type" value="Genomic_DNA"/>
</dbReference>